<protein>
    <recommendedName>
        <fullName evidence="4">Lipoprotein</fullName>
    </recommendedName>
</protein>
<comment type="caution">
    <text evidence="2">The sequence shown here is derived from an EMBL/GenBank/DDBJ whole genome shotgun (WGS) entry which is preliminary data.</text>
</comment>
<evidence type="ECO:0000313" key="3">
    <source>
        <dbReference type="Proteomes" id="UP001185899"/>
    </source>
</evidence>
<proteinExistence type="predicted"/>
<name>A0ABU4B5J2_9NOCA</name>
<reference evidence="2 3" key="1">
    <citation type="submission" date="2023-10" db="EMBL/GenBank/DDBJ databases">
        <title>Development of a sustainable strategy for remediation of hydrocarbon-contaminated territories based on the waste exchange concept.</title>
        <authorList>
            <person name="Krivoruchko A."/>
        </authorList>
    </citation>
    <scope>NUCLEOTIDE SEQUENCE [LARGE SCALE GENOMIC DNA]</scope>
    <source>
        <strain evidence="2 3">IEGM 1322</strain>
    </source>
</reference>
<gene>
    <name evidence="2" type="ORF">R3P95_24770</name>
</gene>
<feature type="chain" id="PRO_5045135951" description="Lipoprotein" evidence="1">
    <location>
        <begin position="21"/>
        <end position="282"/>
    </location>
</feature>
<evidence type="ECO:0000313" key="2">
    <source>
        <dbReference type="EMBL" id="MDV6233775.1"/>
    </source>
</evidence>
<dbReference type="Proteomes" id="UP001185899">
    <property type="component" value="Unassembled WGS sequence"/>
</dbReference>
<organism evidence="2 3">
    <name type="scientific">Rhodococcus cercidiphylli</name>
    <dbReference type="NCBI Taxonomy" id="489916"/>
    <lineage>
        <taxon>Bacteria</taxon>
        <taxon>Bacillati</taxon>
        <taxon>Actinomycetota</taxon>
        <taxon>Actinomycetes</taxon>
        <taxon>Mycobacteriales</taxon>
        <taxon>Nocardiaceae</taxon>
        <taxon>Rhodococcus</taxon>
    </lineage>
</organism>
<sequence>MGMILAGCGVLASCSATELAAVEPTTATAPFETWCTPTDSGLSELSGLTWRGDTGYAIGDRGSDDRLAVLDRACEVTRWVDVGVETVDVEDIAVDSAGIVWLADTGDNDNDRDSVTLIGVDVATDRRTSVTMRYPDGAHDVEAFALTPTGQPVLITKVSGGAAASIYSSDETIYTTTTSIDLVRSGTVSATASDGSSRPITGAAVDADATVGALRTKKDLFVFEIADGDVAAAFSGAPAGVVEGPDQPQGEAVAYTDAGELLLASEADGATELPPIVFAEPN</sequence>
<keyword evidence="1" id="KW-0732">Signal</keyword>
<evidence type="ECO:0008006" key="4">
    <source>
        <dbReference type="Google" id="ProtNLM"/>
    </source>
</evidence>
<keyword evidence="3" id="KW-1185">Reference proteome</keyword>
<dbReference type="SUPFAM" id="SSF101898">
    <property type="entry name" value="NHL repeat"/>
    <property type="match status" value="1"/>
</dbReference>
<accession>A0ABU4B5J2</accession>
<evidence type="ECO:0000256" key="1">
    <source>
        <dbReference type="SAM" id="SignalP"/>
    </source>
</evidence>
<dbReference type="RefSeq" id="WP_149406493.1">
    <property type="nucleotide sequence ID" value="NZ_JAWLKE010000013.1"/>
</dbReference>
<dbReference type="EMBL" id="JAWLKE010000013">
    <property type="protein sequence ID" value="MDV6233775.1"/>
    <property type="molecule type" value="Genomic_DNA"/>
</dbReference>
<feature type="signal peptide" evidence="1">
    <location>
        <begin position="1"/>
        <end position="20"/>
    </location>
</feature>